<organism evidence="2 3">
    <name type="scientific">Passalora fulva</name>
    <name type="common">Tomato leaf mold</name>
    <name type="synonym">Cladosporium fulvum</name>
    <dbReference type="NCBI Taxonomy" id="5499"/>
    <lineage>
        <taxon>Eukaryota</taxon>
        <taxon>Fungi</taxon>
        <taxon>Dikarya</taxon>
        <taxon>Ascomycota</taxon>
        <taxon>Pezizomycotina</taxon>
        <taxon>Dothideomycetes</taxon>
        <taxon>Dothideomycetidae</taxon>
        <taxon>Mycosphaerellales</taxon>
        <taxon>Mycosphaerellaceae</taxon>
        <taxon>Fulvia</taxon>
    </lineage>
</organism>
<evidence type="ECO:0000313" key="3">
    <source>
        <dbReference type="Proteomes" id="UP000756132"/>
    </source>
</evidence>
<reference evidence="2" key="1">
    <citation type="submission" date="2021-12" db="EMBL/GenBank/DDBJ databases">
        <authorList>
            <person name="Zaccaron A."/>
            <person name="Stergiopoulos I."/>
        </authorList>
    </citation>
    <scope>NUCLEOTIDE SEQUENCE</scope>
    <source>
        <strain evidence="2">Race5_Kim</strain>
    </source>
</reference>
<dbReference type="EMBL" id="CP090163">
    <property type="protein sequence ID" value="UJO12179.1"/>
    <property type="molecule type" value="Genomic_DNA"/>
</dbReference>
<feature type="compositionally biased region" description="Basic and acidic residues" evidence="1">
    <location>
        <begin position="61"/>
        <end position="74"/>
    </location>
</feature>
<dbReference type="KEGG" id="ffu:CLAFUR5_01923"/>
<evidence type="ECO:0000313" key="2">
    <source>
        <dbReference type="EMBL" id="UJO12179.1"/>
    </source>
</evidence>
<dbReference type="RefSeq" id="XP_047756545.1">
    <property type="nucleotide sequence ID" value="XM_047901071.1"/>
</dbReference>
<feature type="compositionally biased region" description="Basic residues" evidence="1">
    <location>
        <begin position="51"/>
        <end position="60"/>
    </location>
</feature>
<protein>
    <submittedName>
        <fullName evidence="2">Uncharacterized protein</fullName>
    </submittedName>
</protein>
<feature type="region of interest" description="Disordered" evidence="1">
    <location>
        <begin position="39"/>
        <end position="74"/>
    </location>
</feature>
<gene>
    <name evidence="2" type="ORF">CLAFUR5_01923</name>
</gene>
<sequence>MEPPVPPHPVPHPGPVPPFYDAAKTSVLDAICKGDYGALLRSSTPSPKPDRPRHQKKSLRERHDEYAKRMDLWR</sequence>
<dbReference type="GeneID" id="71981801"/>
<accession>A0A9Q8P3U4</accession>
<proteinExistence type="predicted"/>
<dbReference type="Proteomes" id="UP000756132">
    <property type="component" value="Chromosome 1"/>
</dbReference>
<name>A0A9Q8P3U4_PASFU</name>
<keyword evidence="3" id="KW-1185">Reference proteome</keyword>
<reference evidence="2" key="2">
    <citation type="journal article" date="2022" name="Microb. Genom.">
        <title>A chromosome-scale genome assembly of the tomato pathogen Cladosporium fulvum reveals a compartmentalized genome architecture and the presence of a dispensable chromosome.</title>
        <authorList>
            <person name="Zaccaron A.Z."/>
            <person name="Chen L.H."/>
            <person name="Samaras A."/>
            <person name="Stergiopoulos I."/>
        </authorList>
    </citation>
    <scope>NUCLEOTIDE SEQUENCE</scope>
    <source>
        <strain evidence="2">Race5_Kim</strain>
    </source>
</reference>
<dbReference type="AlphaFoldDB" id="A0A9Q8P3U4"/>
<evidence type="ECO:0000256" key="1">
    <source>
        <dbReference type="SAM" id="MobiDB-lite"/>
    </source>
</evidence>